<sequence length="233" mass="27118">MIERHHTSWAKEYAEKRLGMTLIRESTSYQVSIVNQSFEYNIRLTDDLQLEKIKTRPSRWFSATLKMRQEMDDESYMMDSTPDIRFYVSTTENLSKTDSLYVKLATCCKNAPDGRGIIEFCDETREKVRISRHLVDAGESPACIGTVRHVRGATYFSSETETQLSLMHIREFGIPDRNPQDGFMSVRDKVEAEFQLPPLTPERRVMPMFARNFLDTGMKFVDFLRTQADLEMP</sequence>
<evidence type="ECO:0000313" key="2">
    <source>
        <dbReference type="Proteomes" id="UP001160483"/>
    </source>
</evidence>
<name>A0AAU9L735_9STRA</name>
<dbReference type="EMBL" id="CAKKTJ010000334">
    <property type="protein sequence ID" value="CAH0482407.1"/>
    <property type="molecule type" value="Genomic_DNA"/>
</dbReference>
<evidence type="ECO:0000313" key="1">
    <source>
        <dbReference type="EMBL" id="CAH0482407.1"/>
    </source>
</evidence>
<dbReference type="AlphaFoldDB" id="A0AAU9L735"/>
<reference evidence="1" key="1">
    <citation type="submission" date="2021-11" db="EMBL/GenBank/DDBJ databases">
        <authorList>
            <person name="Islam A."/>
            <person name="Islam S."/>
            <person name="Flora M.S."/>
            <person name="Rahman M."/>
            <person name="Ziaur R.M."/>
            <person name="Epstein J.H."/>
            <person name="Hassan M."/>
            <person name="Klassen M."/>
            <person name="Woodard K."/>
            <person name="Webb A."/>
            <person name="Webby R.J."/>
            <person name="El Zowalaty M.E."/>
        </authorList>
    </citation>
    <scope>NUCLEOTIDE SEQUENCE</scope>
    <source>
        <strain evidence="1">Pbs3</strain>
    </source>
</reference>
<dbReference type="Proteomes" id="UP001160483">
    <property type="component" value="Unassembled WGS sequence"/>
</dbReference>
<protein>
    <submittedName>
        <fullName evidence="1">Uncharacterized protein</fullName>
    </submittedName>
</protein>
<comment type="caution">
    <text evidence="1">The sequence shown here is derived from an EMBL/GenBank/DDBJ whole genome shotgun (WGS) entry which is preliminary data.</text>
</comment>
<gene>
    <name evidence="1" type="ORF">PBS003_LOCUS9001</name>
</gene>
<accession>A0AAU9L735</accession>
<organism evidence="1 2">
    <name type="scientific">Peronospora belbahrii</name>
    <dbReference type="NCBI Taxonomy" id="622444"/>
    <lineage>
        <taxon>Eukaryota</taxon>
        <taxon>Sar</taxon>
        <taxon>Stramenopiles</taxon>
        <taxon>Oomycota</taxon>
        <taxon>Peronosporomycetes</taxon>
        <taxon>Peronosporales</taxon>
        <taxon>Peronosporaceae</taxon>
        <taxon>Peronospora</taxon>
    </lineage>
</organism>
<proteinExistence type="predicted"/>